<comment type="caution">
    <text evidence="1">The sequence shown here is derived from an EMBL/GenBank/DDBJ whole genome shotgun (WGS) entry which is preliminary data.</text>
</comment>
<sequence length="44" mass="5488">MVCFEDYIQRANYYIFFKVVITYRTNINSCRIVGKCFWRYNVIH</sequence>
<proteinExistence type="predicted"/>
<name>J9DBV2_9ZZZZ</name>
<evidence type="ECO:0000313" key="1">
    <source>
        <dbReference type="EMBL" id="EJX10406.1"/>
    </source>
</evidence>
<reference evidence="1" key="1">
    <citation type="journal article" date="2012" name="PLoS ONE">
        <title>Gene sets for utilization of primary and secondary nutrition supplies in the distal gut of endangered iberian lynx.</title>
        <authorList>
            <person name="Alcaide M."/>
            <person name="Messina E."/>
            <person name="Richter M."/>
            <person name="Bargiela R."/>
            <person name="Peplies J."/>
            <person name="Huws S.A."/>
            <person name="Newbold C.J."/>
            <person name="Golyshin P.N."/>
            <person name="Simon M.A."/>
            <person name="Lopez G."/>
            <person name="Yakimov M.M."/>
            <person name="Ferrer M."/>
        </authorList>
    </citation>
    <scope>NUCLEOTIDE SEQUENCE</scope>
</reference>
<protein>
    <submittedName>
        <fullName evidence="1">Uncharacterized protein</fullName>
    </submittedName>
</protein>
<organism evidence="1">
    <name type="scientific">gut metagenome</name>
    <dbReference type="NCBI Taxonomy" id="749906"/>
    <lineage>
        <taxon>unclassified sequences</taxon>
        <taxon>metagenomes</taxon>
        <taxon>organismal metagenomes</taxon>
    </lineage>
</organism>
<gene>
    <name evidence="1" type="ORF">EVA_01327</name>
</gene>
<dbReference type="EMBL" id="AMCI01000191">
    <property type="protein sequence ID" value="EJX10406.1"/>
    <property type="molecule type" value="Genomic_DNA"/>
</dbReference>
<accession>J9DBV2</accession>
<dbReference type="AlphaFoldDB" id="J9DBV2"/>